<dbReference type="RefSeq" id="WP_106358452.1">
    <property type="nucleotide sequence ID" value="NZ_PVTP01000009.1"/>
</dbReference>
<dbReference type="PANTHER" id="PTHR32347">
    <property type="entry name" value="EFFLUX SYSTEM COMPONENT YKNX-RELATED"/>
    <property type="match status" value="1"/>
</dbReference>
<organism evidence="4 5">
    <name type="scientific">Yoonia maritima</name>
    <dbReference type="NCBI Taxonomy" id="1435347"/>
    <lineage>
        <taxon>Bacteria</taxon>
        <taxon>Pseudomonadati</taxon>
        <taxon>Pseudomonadota</taxon>
        <taxon>Alphaproteobacteria</taxon>
        <taxon>Rhodobacterales</taxon>
        <taxon>Paracoccaceae</taxon>
        <taxon>Yoonia</taxon>
    </lineage>
</organism>
<protein>
    <submittedName>
        <fullName evidence="4">Biotin/lipoyl-binding protein</fullName>
    </submittedName>
</protein>
<evidence type="ECO:0000256" key="2">
    <source>
        <dbReference type="ARBA" id="ARBA00023054"/>
    </source>
</evidence>
<comment type="caution">
    <text evidence="4">The sequence shown here is derived from an EMBL/GenBank/DDBJ whole genome shotgun (WGS) entry which is preliminary data.</text>
</comment>
<dbReference type="InterPro" id="IPR050465">
    <property type="entry name" value="UPF0194_transport"/>
</dbReference>
<sequence>MPDTKSEIEAKLGVGHAKRHLPKLMLWGGVAVVVAGLGFWWMQEAEERAQVRYITTDAAIGDLTVTVSATGTIEPTNLVEISSELSSTMADVLVDYNDTVAAGQVLARLDTIQLDAQLAVQIASHAAAEAQLTSAKASLLEAEADFEIVRQLDERVRMSRARRRM</sequence>
<evidence type="ECO:0000313" key="4">
    <source>
        <dbReference type="EMBL" id="PRY76350.1"/>
    </source>
</evidence>
<dbReference type="Gene3D" id="2.40.50.100">
    <property type="match status" value="1"/>
</dbReference>
<dbReference type="AlphaFoldDB" id="A0A2T0VX87"/>
<dbReference type="PANTHER" id="PTHR32347:SF14">
    <property type="entry name" value="EFFLUX SYSTEM COMPONENT YKNX-RELATED"/>
    <property type="match status" value="1"/>
</dbReference>
<evidence type="ECO:0000256" key="3">
    <source>
        <dbReference type="SAM" id="Phobius"/>
    </source>
</evidence>
<dbReference type="GO" id="GO:0030313">
    <property type="term" value="C:cell envelope"/>
    <property type="evidence" value="ECO:0007669"/>
    <property type="project" value="UniProtKB-SubCell"/>
</dbReference>
<keyword evidence="2" id="KW-0175">Coiled coil</keyword>
<accession>A0A2T0VX87</accession>
<reference evidence="4 5" key="1">
    <citation type="submission" date="2018-03" db="EMBL/GenBank/DDBJ databases">
        <title>Genomic Encyclopedia of Archaeal and Bacterial Type Strains, Phase II (KMG-II): from individual species to whole genera.</title>
        <authorList>
            <person name="Goeker M."/>
        </authorList>
    </citation>
    <scope>NUCLEOTIDE SEQUENCE [LARGE SCALE GENOMIC DNA]</scope>
    <source>
        <strain evidence="4 5">DSM 101533</strain>
    </source>
</reference>
<keyword evidence="3" id="KW-1133">Transmembrane helix</keyword>
<feature type="transmembrane region" description="Helical" evidence="3">
    <location>
        <begin position="24"/>
        <end position="42"/>
    </location>
</feature>
<name>A0A2T0VX87_9RHOB</name>
<proteinExistence type="predicted"/>
<comment type="subcellular location">
    <subcellularLocation>
        <location evidence="1">Cell envelope</location>
    </subcellularLocation>
</comment>
<dbReference type="OrthoDB" id="7914255at2"/>
<evidence type="ECO:0000313" key="5">
    <source>
        <dbReference type="Proteomes" id="UP000238007"/>
    </source>
</evidence>
<evidence type="ECO:0000256" key="1">
    <source>
        <dbReference type="ARBA" id="ARBA00004196"/>
    </source>
</evidence>
<dbReference type="EMBL" id="PVTP01000009">
    <property type="protein sequence ID" value="PRY76350.1"/>
    <property type="molecule type" value="Genomic_DNA"/>
</dbReference>
<gene>
    <name evidence="4" type="ORF">CLV80_109150</name>
</gene>
<dbReference type="Proteomes" id="UP000238007">
    <property type="component" value="Unassembled WGS sequence"/>
</dbReference>
<keyword evidence="5" id="KW-1185">Reference proteome</keyword>
<keyword evidence="3" id="KW-0812">Transmembrane</keyword>
<dbReference type="SUPFAM" id="SSF111369">
    <property type="entry name" value="HlyD-like secretion proteins"/>
    <property type="match status" value="1"/>
</dbReference>
<keyword evidence="3" id="KW-0472">Membrane</keyword>